<evidence type="ECO:0000256" key="2">
    <source>
        <dbReference type="ARBA" id="ARBA00023043"/>
    </source>
</evidence>
<feature type="repeat" description="ANK" evidence="3">
    <location>
        <begin position="70"/>
        <end position="102"/>
    </location>
</feature>
<dbReference type="PRINTS" id="PR01415">
    <property type="entry name" value="ANKYRIN"/>
</dbReference>
<dbReference type="RefSeq" id="WP_007413347.1">
    <property type="nucleotide sequence ID" value="NZ_ABOX02000004.1"/>
</dbReference>
<keyword evidence="5" id="KW-0732">Signal</keyword>
<dbReference type="SMART" id="SM00248">
    <property type="entry name" value="ANK"/>
    <property type="match status" value="7"/>
</dbReference>
<feature type="repeat" description="ANK" evidence="3">
    <location>
        <begin position="209"/>
        <end position="241"/>
    </location>
</feature>
<feature type="compositionally biased region" description="Basic and acidic residues" evidence="4">
    <location>
        <begin position="276"/>
        <end position="288"/>
    </location>
</feature>
<keyword evidence="7" id="KW-1185">Reference proteome</keyword>
<evidence type="ECO:0000256" key="4">
    <source>
        <dbReference type="SAM" id="MobiDB-lite"/>
    </source>
</evidence>
<feature type="repeat" description="ANK" evidence="3">
    <location>
        <begin position="176"/>
        <end position="208"/>
    </location>
</feature>
<dbReference type="EMBL" id="ABOX02000004">
    <property type="protein sequence ID" value="EEF62467.1"/>
    <property type="molecule type" value="Genomic_DNA"/>
</dbReference>
<dbReference type="Pfam" id="PF12796">
    <property type="entry name" value="Ank_2"/>
    <property type="match status" value="3"/>
</dbReference>
<protein>
    <submittedName>
        <fullName evidence="6">Ankyrin</fullName>
    </submittedName>
</protein>
<keyword evidence="2 3" id="KW-0040">ANK repeat</keyword>
<feature type="chain" id="PRO_5002893127" evidence="5">
    <location>
        <begin position="35"/>
        <end position="318"/>
    </location>
</feature>
<feature type="signal peptide" evidence="5">
    <location>
        <begin position="1"/>
        <end position="34"/>
    </location>
</feature>
<keyword evidence="1" id="KW-0677">Repeat</keyword>
<dbReference type="PANTHER" id="PTHR24124">
    <property type="entry name" value="ANKYRIN REPEAT FAMILY A"/>
    <property type="match status" value="1"/>
</dbReference>
<dbReference type="Proteomes" id="UP000003688">
    <property type="component" value="Unassembled WGS sequence"/>
</dbReference>
<sequence precursor="true">MRKLFAKNLMNRLSFYLSGTALFFSLFLAQPSLGTEDLDASLLKATENGDIAVVKKVLAHGAKLETRNSEGWTPLIIAAKSANLELVKLLVGKGAEVNTKSTHKTGSTVLAFASDTDDPALLKFLLEHGANINARGSNGNTALYYSISAGKRKSADFLISKGADVNQLAYTNERGQTFTPLISAACTGNLEMAELLIKNGAKTEKRDNFGFTALMEAAKRGFPQSIQFLISKGANVNARGPSGHTALIFAAYNGEMKTVKILLEAGADPLASATDNDEHPDGGPRYDAADMAGQQGYPEIANIIREAQKKASSAKVGS</sequence>
<evidence type="ECO:0000256" key="5">
    <source>
        <dbReference type="SAM" id="SignalP"/>
    </source>
</evidence>
<dbReference type="PANTHER" id="PTHR24124:SF14">
    <property type="entry name" value="CHROMOSOME UNDETERMINED SCAFFOLD_25, WHOLE GENOME SHOTGUN SEQUENCE"/>
    <property type="match status" value="1"/>
</dbReference>
<comment type="caution">
    <text evidence="6">The sequence shown here is derived from an EMBL/GenBank/DDBJ whole genome shotgun (WGS) entry which is preliminary data.</text>
</comment>
<dbReference type="AlphaFoldDB" id="B9XBZ9"/>
<evidence type="ECO:0000313" key="7">
    <source>
        <dbReference type="Proteomes" id="UP000003688"/>
    </source>
</evidence>
<dbReference type="InterPro" id="IPR036770">
    <property type="entry name" value="Ankyrin_rpt-contain_sf"/>
</dbReference>
<name>B9XBZ9_PEDPL</name>
<dbReference type="STRING" id="320771.Cflav_PD5102"/>
<proteinExistence type="predicted"/>
<dbReference type="Pfam" id="PF00023">
    <property type="entry name" value="Ank"/>
    <property type="match status" value="1"/>
</dbReference>
<evidence type="ECO:0000256" key="1">
    <source>
        <dbReference type="ARBA" id="ARBA00022737"/>
    </source>
</evidence>
<dbReference type="PROSITE" id="PS50297">
    <property type="entry name" value="ANK_REP_REGION"/>
    <property type="match status" value="6"/>
</dbReference>
<dbReference type="InterPro" id="IPR002110">
    <property type="entry name" value="Ankyrin_rpt"/>
</dbReference>
<evidence type="ECO:0000313" key="6">
    <source>
        <dbReference type="EMBL" id="EEF62467.1"/>
    </source>
</evidence>
<dbReference type="GO" id="GO:0010468">
    <property type="term" value="P:regulation of gene expression"/>
    <property type="evidence" value="ECO:0007669"/>
    <property type="project" value="TreeGrafter"/>
</dbReference>
<feature type="repeat" description="ANK" evidence="3">
    <location>
        <begin position="242"/>
        <end position="274"/>
    </location>
</feature>
<gene>
    <name evidence="6" type="ORF">Cflav_PD5102</name>
</gene>
<dbReference type="SUPFAM" id="SSF48403">
    <property type="entry name" value="Ankyrin repeat"/>
    <property type="match status" value="1"/>
</dbReference>
<dbReference type="OrthoDB" id="193631at2"/>
<dbReference type="PROSITE" id="PS50088">
    <property type="entry name" value="ANK_REPEAT"/>
    <property type="match status" value="6"/>
</dbReference>
<feature type="repeat" description="ANK" evidence="3">
    <location>
        <begin position="105"/>
        <end position="137"/>
    </location>
</feature>
<dbReference type="Gene3D" id="1.25.40.20">
    <property type="entry name" value="Ankyrin repeat-containing domain"/>
    <property type="match status" value="3"/>
</dbReference>
<accession>B9XBZ9</accession>
<feature type="repeat" description="ANK" evidence="3">
    <location>
        <begin position="138"/>
        <end position="170"/>
    </location>
</feature>
<reference evidence="6 7" key="1">
    <citation type="journal article" date="2011" name="J. Bacteriol.">
        <title>Genome sequence of 'Pedosphaera parvula' Ellin514, an aerobic Verrucomicrobial isolate from pasture soil.</title>
        <authorList>
            <person name="Kant R."/>
            <person name="van Passel M.W."/>
            <person name="Sangwan P."/>
            <person name="Palva A."/>
            <person name="Lucas S."/>
            <person name="Copeland A."/>
            <person name="Lapidus A."/>
            <person name="Glavina Del Rio T."/>
            <person name="Dalin E."/>
            <person name="Tice H."/>
            <person name="Bruce D."/>
            <person name="Goodwin L."/>
            <person name="Pitluck S."/>
            <person name="Chertkov O."/>
            <person name="Larimer F.W."/>
            <person name="Land M.L."/>
            <person name="Hauser L."/>
            <person name="Brettin T.S."/>
            <person name="Detter J.C."/>
            <person name="Han S."/>
            <person name="de Vos W.M."/>
            <person name="Janssen P.H."/>
            <person name="Smidt H."/>
        </authorList>
    </citation>
    <scope>NUCLEOTIDE SEQUENCE [LARGE SCALE GENOMIC DNA]</scope>
    <source>
        <strain evidence="6 7">Ellin514</strain>
    </source>
</reference>
<feature type="region of interest" description="Disordered" evidence="4">
    <location>
        <begin position="271"/>
        <end position="291"/>
    </location>
</feature>
<evidence type="ECO:0000256" key="3">
    <source>
        <dbReference type="PROSITE-ProRule" id="PRU00023"/>
    </source>
</evidence>
<organism evidence="6 7">
    <name type="scientific">Pedosphaera parvula (strain Ellin514)</name>
    <dbReference type="NCBI Taxonomy" id="320771"/>
    <lineage>
        <taxon>Bacteria</taxon>
        <taxon>Pseudomonadati</taxon>
        <taxon>Verrucomicrobiota</taxon>
        <taxon>Pedosphaerae</taxon>
        <taxon>Pedosphaerales</taxon>
        <taxon>Pedosphaeraceae</taxon>
        <taxon>Pedosphaera</taxon>
    </lineage>
</organism>